<dbReference type="GO" id="GO:0009279">
    <property type="term" value="C:cell outer membrane"/>
    <property type="evidence" value="ECO:0007669"/>
    <property type="project" value="UniProtKB-SubCell"/>
</dbReference>
<dbReference type="PANTHER" id="PTHR30329">
    <property type="entry name" value="STATOR ELEMENT OF FLAGELLAR MOTOR COMPLEX"/>
    <property type="match status" value="1"/>
</dbReference>
<evidence type="ECO:0000313" key="9">
    <source>
        <dbReference type="Proteomes" id="UP000315995"/>
    </source>
</evidence>
<dbReference type="InterPro" id="IPR050330">
    <property type="entry name" value="Bact_OuterMem_StrucFunc"/>
</dbReference>
<dbReference type="InterPro" id="IPR028974">
    <property type="entry name" value="TSP_type-3_rpt"/>
</dbReference>
<evidence type="ECO:0000256" key="1">
    <source>
        <dbReference type="ARBA" id="ARBA00004442"/>
    </source>
</evidence>
<gene>
    <name evidence="8" type="ORF">FIV42_23630</name>
</gene>
<dbReference type="InterPro" id="IPR006664">
    <property type="entry name" value="OMP_bac"/>
</dbReference>
<dbReference type="PRINTS" id="PR01021">
    <property type="entry name" value="OMPADOMAIN"/>
</dbReference>
<dbReference type="InterPro" id="IPR036737">
    <property type="entry name" value="OmpA-like_sf"/>
</dbReference>
<dbReference type="SUPFAM" id="SSF103647">
    <property type="entry name" value="TSP type-3 repeat"/>
    <property type="match status" value="2"/>
</dbReference>
<evidence type="ECO:0000256" key="5">
    <source>
        <dbReference type="SAM" id="MobiDB-lite"/>
    </source>
</evidence>
<evidence type="ECO:0000259" key="7">
    <source>
        <dbReference type="PROSITE" id="PS51123"/>
    </source>
</evidence>
<dbReference type="PANTHER" id="PTHR30329:SF21">
    <property type="entry name" value="LIPOPROTEIN YIAD-RELATED"/>
    <property type="match status" value="1"/>
</dbReference>
<keyword evidence="9" id="KW-1185">Reference proteome</keyword>
<feature type="signal peptide" evidence="6">
    <location>
        <begin position="1"/>
        <end position="29"/>
    </location>
</feature>
<dbReference type="EMBL" id="CP041186">
    <property type="protein sequence ID" value="QDG53625.1"/>
    <property type="molecule type" value="Genomic_DNA"/>
</dbReference>
<protein>
    <submittedName>
        <fullName evidence="8">Cell envelope biogenesis protein OmpA</fullName>
    </submittedName>
</protein>
<comment type="subcellular location">
    <subcellularLocation>
        <location evidence="1">Cell outer membrane</location>
    </subcellularLocation>
</comment>
<evidence type="ECO:0000256" key="2">
    <source>
        <dbReference type="ARBA" id="ARBA00023136"/>
    </source>
</evidence>
<dbReference type="InterPro" id="IPR006665">
    <property type="entry name" value="OmpA-like"/>
</dbReference>
<accession>A0A4Y6Q0V3</accession>
<organism evidence="8 9">
    <name type="scientific">Persicimonas caeni</name>
    <dbReference type="NCBI Taxonomy" id="2292766"/>
    <lineage>
        <taxon>Bacteria</taxon>
        <taxon>Deltaproteobacteria</taxon>
        <taxon>Bradymonadales</taxon>
        <taxon>Bradymonadaceae</taxon>
        <taxon>Persicimonas</taxon>
    </lineage>
</organism>
<evidence type="ECO:0000256" key="4">
    <source>
        <dbReference type="PROSITE-ProRule" id="PRU00473"/>
    </source>
</evidence>
<dbReference type="Proteomes" id="UP000315995">
    <property type="component" value="Chromosome"/>
</dbReference>
<dbReference type="Gene3D" id="3.30.1330.60">
    <property type="entry name" value="OmpA-like domain"/>
    <property type="match status" value="1"/>
</dbReference>
<name>A0A4Y6Q0V3_PERCE</name>
<dbReference type="PROSITE" id="PS51123">
    <property type="entry name" value="OMPA_2"/>
    <property type="match status" value="1"/>
</dbReference>
<keyword evidence="2 4" id="KW-0472">Membrane</keyword>
<evidence type="ECO:0000256" key="3">
    <source>
        <dbReference type="ARBA" id="ARBA00023237"/>
    </source>
</evidence>
<dbReference type="GO" id="GO:0005509">
    <property type="term" value="F:calcium ion binding"/>
    <property type="evidence" value="ECO:0007669"/>
    <property type="project" value="InterPro"/>
</dbReference>
<proteinExistence type="predicted"/>
<dbReference type="Gene3D" id="4.10.1080.10">
    <property type="entry name" value="TSP type-3 repeat"/>
    <property type="match status" value="2"/>
</dbReference>
<keyword evidence="3" id="KW-0998">Cell outer membrane</keyword>
<accession>A0A5B8YEY7</accession>
<feature type="compositionally biased region" description="Acidic residues" evidence="5">
    <location>
        <begin position="326"/>
        <end position="342"/>
    </location>
</feature>
<dbReference type="OrthoDB" id="9805566at2"/>
<sequence length="599" mass="63123">MNTTLHHLRRTTLLASLLVALLWPMTSNAQTPASETFEPQAVGATSIWSVATSRVAPHLLPSVELVAHYADDPIELQRRSDSTPITQLVDEQYKLDVGLGVGFFDRVEVGLVLPVVLYQSGNAAAGLPAPNTIDLAEARGQVRFHLLDEQGLGLGAQLTGYLPTSDDAPYQSNGSAGALGSLIADYRSDGAYPWRVAANVGWALQSQTSNALLSTDDRLDVRLGAEATVVPDTVTLLLSGFGRWEALADPTRSVSAGYLGGARVRWGATGLSSTFGAGGSLSGGYGSPDVRVVASVGYAPSNGGSLGLSASSSADGCAGLPEDFDGFQDDDGCADPDNDADGVPDTRDNCPNVPEDVDGFEDADGCPDSDNDADGIADFNDACPDTPGTEKTSGCPFVDEDGDGIDASVDRCPNEAEDADGFEDNDGCPDADNDRDGIADADDACPDVPESVNGVDDTDGCPDEGDSAVRLSGDRIEILERVHFDTARATIKSRSHSVLEQVASVMKANADIRLLRVQGHTDSRGDEQDNLELSQQRAVSVKEFLIEQGVDAERLSARGYGESHPIADNDTADGRADNRRVEFHIIERVRADEGERGDP</sequence>
<dbReference type="SUPFAM" id="SSF103088">
    <property type="entry name" value="OmpA-like"/>
    <property type="match status" value="1"/>
</dbReference>
<feature type="region of interest" description="Disordered" evidence="5">
    <location>
        <begin position="326"/>
        <end position="467"/>
    </location>
</feature>
<dbReference type="AlphaFoldDB" id="A0A4Y6Q0V3"/>
<feature type="compositionally biased region" description="Acidic residues" evidence="5">
    <location>
        <begin position="355"/>
        <end position="375"/>
    </location>
</feature>
<dbReference type="Pfam" id="PF00691">
    <property type="entry name" value="OmpA"/>
    <property type="match status" value="1"/>
</dbReference>
<evidence type="ECO:0000256" key="6">
    <source>
        <dbReference type="SAM" id="SignalP"/>
    </source>
</evidence>
<feature type="compositionally biased region" description="Acidic residues" evidence="5">
    <location>
        <begin position="415"/>
        <end position="431"/>
    </location>
</feature>
<feature type="compositionally biased region" description="Acidic residues" evidence="5">
    <location>
        <begin position="456"/>
        <end position="466"/>
    </location>
</feature>
<evidence type="ECO:0000313" key="8">
    <source>
        <dbReference type="EMBL" id="QDG53625.1"/>
    </source>
</evidence>
<feature type="chain" id="PRO_5030106828" evidence="6">
    <location>
        <begin position="30"/>
        <end position="599"/>
    </location>
</feature>
<feature type="domain" description="OmpA-like" evidence="7">
    <location>
        <begin position="471"/>
        <end position="589"/>
    </location>
</feature>
<reference evidence="8 9" key="1">
    <citation type="submission" date="2019-06" db="EMBL/GenBank/DDBJ databases">
        <title>Persicimonas caeni gen. nov., sp. nov., a predatory bacterium isolated from solar saltern.</title>
        <authorList>
            <person name="Wang S."/>
        </authorList>
    </citation>
    <scope>NUCLEOTIDE SEQUENCE [LARGE SCALE GENOMIC DNA]</scope>
    <source>
        <strain evidence="8 9">YN101</strain>
    </source>
</reference>
<keyword evidence="6" id="KW-0732">Signal</keyword>
<dbReference type="CDD" id="cd07185">
    <property type="entry name" value="OmpA_C-like"/>
    <property type="match status" value="1"/>
</dbReference>
<dbReference type="RefSeq" id="WP_141200079.1">
    <property type="nucleotide sequence ID" value="NZ_CP041186.1"/>
</dbReference>